<evidence type="ECO:0000313" key="3">
    <source>
        <dbReference type="Proteomes" id="UP000260351"/>
    </source>
</evidence>
<reference evidence="2 3" key="1">
    <citation type="submission" date="2018-08" db="EMBL/GenBank/DDBJ databases">
        <title>Wenzhouxiangella salilacus sp. nov., a novel bacterium isolated from a saline lake in Xinjiang Province, China.</title>
        <authorList>
            <person name="Han S."/>
        </authorList>
    </citation>
    <scope>NUCLEOTIDE SEQUENCE [LARGE SCALE GENOMIC DNA]</scope>
    <source>
        <strain evidence="2 3">XDB06</strain>
    </source>
</reference>
<dbReference type="RefSeq" id="WP_116649236.1">
    <property type="nucleotide sequence ID" value="NZ_QUZK01000004.1"/>
</dbReference>
<keyword evidence="3" id="KW-1185">Reference proteome</keyword>
<protein>
    <recommendedName>
        <fullName evidence="4">MSHA biogenesis protein MshP</fullName>
    </recommendedName>
</protein>
<keyword evidence="1" id="KW-0812">Transmembrane</keyword>
<dbReference type="Proteomes" id="UP000260351">
    <property type="component" value="Unassembled WGS sequence"/>
</dbReference>
<proteinExistence type="predicted"/>
<dbReference type="EMBL" id="QUZK01000004">
    <property type="protein sequence ID" value="RFF32707.1"/>
    <property type="molecule type" value="Genomic_DNA"/>
</dbReference>
<gene>
    <name evidence="2" type="ORF">DZC52_00875</name>
</gene>
<dbReference type="AlphaFoldDB" id="A0A3E1KDS5"/>
<evidence type="ECO:0000313" key="2">
    <source>
        <dbReference type="EMBL" id="RFF32707.1"/>
    </source>
</evidence>
<feature type="transmembrane region" description="Helical" evidence="1">
    <location>
        <begin position="12"/>
        <end position="32"/>
    </location>
</feature>
<evidence type="ECO:0008006" key="4">
    <source>
        <dbReference type="Google" id="ProtNLM"/>
    </source>
</evidence>
<evidence type="ECO:0000256" key="1">
    <source>
        <dbReference type="SAM" id="Phobius"/>
    </source>
</evidence>
<keyword evidence="1" id="KW-0472">Membrane</keyword>
<comment type="caution">
    <text evidence="2">The sequence shown here is derived from an EMBL/GenBank/DDBJ whole genome shotgun (WGS) entry which is preliminary data.</text>
</comment>
<dbReference type="OrthoDB" id="5785200at2"/>
<organism evidence="2 3">
    <name type="scientific">Wenzhouxiangella sediminis</name>
    <dbReference type="NCBI Taxonomy" id="1792836"/>
    <lineage>
        <taxon>Bacteria</taxon>
        <taxon>Pseudomonadati</taxon>
        <taxon>Pseudomonadota</taxon>
        <taxon>Gammaproteobacteria</taxon>
        <taxon>Chromatiales</taxon>
        <taxon>Wenzhouxiangellaceae</taxon>
        <taxon>Wenzhouxiangella</taxon>
    </lineage>
</organism>
<keyword evidence="1" id="KW-1133">Transmembrane helix</keyword>
<name>A0A3E1KDS5_9GAMM</name>
<accession>A0A3E1KDS5</accession>
<sequence>MIKIRQQRGAALFVGIFLITVVVLFAAVVALTSSTQHLSQARAGLAEQAWYAAVARIETAIQSITLNHACPAGGSANVLGYETFLACSETTVDEGGNSYEIYALEVTASRGSLSDPVFVRRSVRAQVVD</sequence>